<gene>
    <name evidence="2" type="ORF">FSB_LOCUS19956</name>
</gene>
<proteinExistence type="predicted"/>
<protein>
    <recommendedName>
        <fullName evidence="3">Glycine-rich protein</fullName>
    </recommendedName>
</protein>
<dbReference type="AlphaFoldDB" id="A0A2N9FZ23"/>
<organism evidence="2">
    <name type="scientific">Fagus sylvatica</name>
    <name type="common">Beechnut</name>
    <dbReference type="NCBI Taxonomy" id="28930"/>
    <lineage>
        <taxon>Eukaryota</taxon>
        <taxon>Viridiplantae</taxon>
        <taxon>Streptophyta</taxon>
        <taxon>Embryophyta</taxon>
        <taxon>Tracheophyta</taxon>
        <taxon>Spermatophyta</taxon>
        <taxon>Magnoliopsida</taxon>
        <taxon>eudicotyledons</taxon>
        <taxon>Gunneridae</taxon>
        <taxon>Pentapetalae</taxon>
        <taxon>rosids</taxon>
        <taxon>fabids</taxon>
        <taxon>Fagales</taxon>
        <taxon>Fagaceae</taxon>
        <taxon>Fagus</taxon>
    </lineage>
</organism>
<feature type="signal peptide" evidence="1">
    <location>
        <begin position="1"/>
        <end position="28"/>
    </location>
</feature>
<evidence type="ECO:0000256" key="1">
    <source>
        <dbReference type="SAM" id="SignalP"/>
    </source>
</evidence>
<keyword evidence="1" id="KW-0732">Signal</keyword>
<reference evidence="2" key="1">
    <citation type="submission" date="2018-02" db="EMBL/GenBank/DDBJ databases">
        <authorList>
            <person name="Cohen D.B."/>
            <person name="Kent A.D."/>
        </authorList>
    </citation>
    <scope>NUCLEOTIDE SEQUENCE</scope>
</reference>
<evidence type="ECO:0000313" key="2">
    <source>
        <dbReference type="EMBL" id="SPC92074.1"/>
    </source>
</evidence>
<dbReference type="EMBL" id="OIVN01001278">
    <property type="protein sequence ID" value="SPC92074.1"/>
    <property type="molecule type" value="Genomic_DNA"/>
</dbReference>
<feature type="chain" id="PRO_5015009683" description="Glycine-rich protein" evidence="1">
    <location>
        <begin position="29"/>
        <end position="86"/>
    </location>
</feature>
<sequence>MAFSNSKAFKMFAIAIVLVVMSSEMVGAITHDGTASFKLGRRALGVSKPNDYGYGGDPETYEPIGAGGYGPIGGGGYFQPIGYSPP</sequence>
<accession>A0A2N9FZ23</accession>
<name>A0A2N9FZ23_FAGSY</name>
<evidence type="ECO:0008006" key="3">
    <source>
        <dbReference type="Google" id="ProtNLM"/>
    </source>
</evidence>